<dbReference type="GO" id="GO:0004467">
    <property type="term" value="F:long-chain fatty acid-CoA ligase activity"/>
    <property type="evidence" value="ECO:0007669"/>
    <property type="project" value="TreeGrafter"/>
</dbReference>
<protein>
    <submittedName>
        <fullName evidence="6">Long-chain fatty acid transporter</fullName>
    </submittedName>
</protein>
<dbReference type="InterPro" id="IPR000873">
    <property type="entry name" value="AMP-dep_synth/lig_dom"/>
</dbReference>
<dbReference type="InterPro" id="IPR020845">
    <property type="entry name" value="AMP-binding_CS"/>
</dbReference>
<keyword evidence="3" id="KW-0547">Nucleotide-binding</keyword>
<dbReference type="SUPFAM" id="SSF56801">
    <property type="entry name" value="Acetyl-CoA synthetase-like"/>
    <property type="match status" value="1"/>
</dbReference>
<evidence type="ECO:0000256" key="3">
    <source>
        <dbReference type="ARBA" id="ARBA00022741"/>
    </source>
</evidence>
<dbReference type="GO" id="GO:0005324">
    <property type="term" value="F:long-chain fatty acid transmembrane transporter activity"/>
    <property type="evidence" value="ECO:0007669"/>
    <property type="project" value="TreeGrafter"/>
</dbReference>
<dbReference type="PANTHER" id="PTHR43107:SF15">
    <property type="entry name" value="FATTY ACID TRANSPORT PROTEIN 3, ISOFORM A"/>
    <property type="match status" value="1"/>
</dbReference>
<dbReference type="Gene3D" id="3.40.50.12780">
    <property type="entry name" value="N-terminal domain of ligase-like"/>
    <property type="match status" value="1"/>
</dbReference>
<dbReference type="GO" id="GO:0005777">
    <property type="term" value="C:peroxisome"/>
    <property type="evidence" value="ECO:0007669"/>
    <property type="project" value="TreeGrafter"/>
</dbReference>
<evidence type="ECO:0000256" key="4">
    <source>
        <dbReference type="ARBA" id="ARBA00022840"/>
    </source>
</evidence>
<dbReference type="EMBL" id="GG692421">
    <property type="protein sequence ID" value="EER42628.1"/>
    <property type="molecule type" value="Genomic_DNA"/>
</dbReference>
<dbReference type="InterPro" id="IPR042099">
    <property type="entry name" value="ANL_N_sf"/>
</dbReference>
<dbReference type="PROSITE" id="PS00455">
    <property type="entry name" value="AMP_BINDING"/>
    <property type="match status" value="1"/>
</dbReference>
<proteinExistence type="inferred from homology"/>
<dbReference type="GO" id="GO:0009898">
    <property type="term" value="C:cytoplasmic side of plasma membrane"/>
    <property type="evidence" value="ECO:0007669"/>
    <property type="project" value="TreeGrafter"/>
</dbReference>
<keyword evidence="4" id="KW-0067">ATP-binding</keyword>
<dbReference type="eggNOG" id="KOG1179">
    <property type="taxonomic scope" value="Eukaryota"/>
</dbReference>
<keyword evidence="2" id="KW-0436">Ligase</keyword>
<dbReference type="Proteomes" id="UP000002624">
    <property type="component" value="Unassembled WGS sequence"/>
</dbReference>
<evidence type="ECO:0000256" key="1">
    <source>
        <dbReference type="ARBA" id="ARBA00006432"/>
    </source>
</evidence>
<dbReference type="OrthoDB" id="10253869at2759"/>
<comment type="similarity">
    <text evidence="1">Belongs to the ATP-dependent AMP-binding enzyme family.</text>
</comment>
<dbReference type="GO" id="GO:0005811">
    <property type="term" value="C:lipid droplet"/>
    <property type="evidence" value="ECO:0007669"/>
    <property type="project" value="TreeGrafter"/>
</dbReference>
<accession>C6H8J5</accession>
<dbReference type="AlphaFoldDB" id="C6H8J5"/>
<name>C6H8J5_AJECH</name>
<evidence type="ECO:0000256" key="2">
    <source>
        <dbReference type="ARBA" id="ARBA00022598"/>
    </source>
</evidence>
<reference evidence="7" key="1">
    <citation type="submission" date="2009-05" db="EMBL/GenBank/DDBJ databases">
        <title>The genome sequence of Ajellomyces capsulatus strain H143.</title>
        <authorList>
            <person name="Champion M."/>
            <person name="Cuomo C.A."/>
            <person name="Ma L.-J."/>
            <person name="Henn M.R."/>
            <person name="Sil A."/>
            <person name="Goldman B."/>
            <person name="Young S.K."/>
            <person name="Kodira C.D."/>
            <person name="Zeng Q."/>
            <person name="Koehrsen M."/>
            <person name="Alvarado L."/>
            <person name="Berlin A.M."/>
            <person name="Borenstein D."/>
            <person name="Chen Z."/>
            <person name="Engels R."/>
            <person name="Freedman E."/>
            <person name="Gellesch M."/>
            <person name="Goldberg J."/>
            <person name="Griggs A."/>
            <person name="Gujja S."/>
            <person name="Heiman D.I."/>
            <person name="Hepburn T.A."/>
            <person name="Howarth C."/>
            <person name="Jen D."/>
            <person name="Larson L."/>
            <person name="Lewis B."/>
            <person name="Mehta T."/>
            <person name="Park D."/>
            <person name="Pearson M."/>
            <person name="Roberts A."/>
            <person name="Saif S."/>
            <person name="Shea T.D."/>
            <person name="Shenoy N."/>
            <person name="Sisk P."/>
            <person name="Stolte C."/>
            <person name="Sykes S."/>
            <person name="Walk T."/>
            <person name="White J."/>
            <person name="Yandava C."/>
            <person name="Klein B."/>
            <person name="McEwen J.G."/>
            <person name="Puccia R."/>
            <person name="Goldman G.H."/>
            <person name="Felipe M.S."/>
            <person name="Nino-Vega G."/>
            <person name="San-Blas G."/>
            <person name="Taylor J.W."/>
            <person name="Mendoza L."/>
            <person name="Galagan J.E."/>
            <person name="Nusbaum C."/>
            <person name="Birren B.W."/>
        </authorList>
    </citation>
    <scope>NUCLEOTIDE SEQUENCE [LARGE SCALE GENOMIC DNA]</scope>
    <source>
        <strain evidence="7">H143</strain>
    </source>
</reference>
<dbReference type="HOGENOM" id="CLU_979923_0_0_1"/>
<evidence type="ECO:0000313" key="7">
    <source>
        <dbReference type="Proteomes" id="UP000002624"/>
    </source>
</evidence>
<feature type="domain" description="AMP-dependent synthetase/ligase" evidence="5">
    <location>
        <begin position="18"/>
        <end position="252"/>
    </location>
</feature>
<dbReference type="VEuPathDB" id="FungiDB:HCDG_02526"/>
<dbReference type="Pfam" id="PF00501">
    <property type="entry name" value="AMP-binding"/>
    <property type="match status" value="1"/>
</dbReference>
<dbReference type="GO" id="GO:0005524">
    <property type="term" value="F:ATP binding"/>
    <property type="evidence" value="ECO:0007669"/>
    <property type="project" value="UniProtKB-KW"/>
</dbReference>
<organism evidence="6 7">
    <name type="scientific">Ajellomyces capsulatus (strain H143)</name>
    <name type="common">Darling's disease fungus</name>
    <name type="synonym">Histoplasma capsulatum</name>
    <dbReference type="NCBI Taxonomy" id="544712"/>
    <lineage>
        <taxon>Eukaryota</taxon>
        <taxon>Fungi</taxon>
        <taxon>Dikarya</taxon>
        <taxon>Ascomycota</taxon>
        <taxon>Pezizomycotina</taxon>
        <taxon>Eurotiomycetes</taxon>
        <taxon>Eurotiomycetidae</taxon>
        <taxon>Onygenales</taxon>
        <taxon>Ajellomycetaceae</taxon>
        <taxon>Histoplasma</taxon>
    </lineage>
</organism>
<dbReference type="GO" id="GO:0044539">
    <property type="term" value="P:long-chain fatty acid import into cell"/>
    <property type="evidence" value="ECO:0007669"/>
    <property type="project" value="TreeGrafter"/>
</dbReference>
<sequence length="284" mass="31611">MFSRPDFREGGGSVQVVFYDKTLEREILLTPAERAPNSSRPGSESSDMATLIYTSGTTGLPKAVIVSWYKCIMAAGFVSKWLGLKTTDRVYTCMPHYHSTAAILGYLACMVSTTTIIIGRKFSASKFWKEVRNNEATVVQYVGETLRYLLATPREIDPVSGENLDLKHNRFNVPMICEFYASTEGTAGLWNRSGNDFTAGAIGKNGLVAEIIAGHTVAVVELDYETEQPRRDPKTGFCKKVPRGEPGELLFQLYAPNIKSTFQGYFNNRRGCVVPYRRRYALGP</sequence>
<gene>
    <name evidence="6" type="ORF">HCDG_02526</name>
</gene>
<evidence type="ECO:0000259" key="5">
    <source>
        <dbReference type="Pfam" id="PF00501"/>
    </source>
</evidence>
<dbReference type="STRING" id="544712.C6H8J5"/>
<dbReference type="PANTHER" id="PTHR43107">
    <property type="entry name" value="LONG-CHAIN FATTY ACID TRANSPORT PROTEIN"/>
    <property type="match status" value="1"/>
</dbReference>
<evidence type="ECO:0000313" key="6">
    <source>
        <dbReference type="EMBL" id="EER42628.1"/>
    </source>
</evidence>